<dbReference type="PANTHER" id="PTHR31967:SF20">
    <property type="entry name" value="GROUND-LIKE DOMAIN-CONTAINING PROTEIN"/>
    <property type="match status" value="1"/>
</dbReference>
<evidence type="ECO:0000256" key="1">
    <source>
        <dbReference type="SAM" id="SignalP"/>
    </source>
</evidence>
<protein>
    <recommendedName>
        <fullName evidence="2">Ground-like domain-containing protein</fullName>
    </recommendedName>
</protein>
<dbReference type="Pfam" id="PF04155">
    <property type="entry name" value="Ground-like"/>
    <property type="match status" value="1"/>
</dbReference>
<comment type="caution">
    <text evidence="3">The sequence shown here is derived from an EMBL/GenBank/DDBJ whole genome shotgun (WGS) entry which is preliminary data.</text>
</comment>
<evidence type="ECO:0000313" key="3">
    <source>
        <dbReference type="EMBL" id="KAK0396285.1"/>
    </source>
</evidence>
<dbReference type="PANTHER" id="PTHR31967">
    <property type="entry name" value="GROUNDHOG (HEDGEHOG-LIKE FAMILY)-RELATED"/>
    <property type="match status" value="1"/>
</dbReference>
<name>A0AA39GZ83_9BILA</name>
<evidence type="ECO:0000313" key="4">
    <source>
        <dbReference type="Proteomes" id="UP001175271"/>
    </source>
</evidence>
<keyword evidence="4" id="KW-1185">Reference proteome</keyword>
<evidence type="ECO:0000259" key="2">
    <source>
        <dbReference type="Pfam" id="PF04155"/>
    </source>
</evidence>
<dbReference type="InterPro" id="IPR007284">
    <property type="entry name" value="Ground-like_dom"/>
</dbReference>
<reference evidence="3" key="1">
    <citation type="submission" date="2023-06" db="EMBL/GenBank/DDBJ databases">
        <title>Genomic analysis of the entomopathogenic nematode Steinernema hermaphroditum.</title>
        <authorList>
            <person name="Schwarz E.M."/>
            <person name="Heppert J.K."/>
            <person name="Baniya A."/>
            <person name="Schwartz H.T."/>
            <person name="Tan C.-H."/>
            <person name="Antoshechkin I."/>
            <person name="Sternberg P.W."/>
            <person name="Goodrich-Blair H."/>
            <person name="Dillman A.R."/>
        </authorList>
    </citation>
    <scope>NUCLEOTIDE SEQUENCE</scope>
    <source>
        <strain evidence="3">PS9179</strain>
        <tissue evidence="3">Whole animal</tissue>
    </source>
</reference>
<organism evidence="3 4">
    <name type="scientific">Steinernema hermaphroditum</name>
    <dbReference type="NCBI Taxonomy" id="289476"/>
    <lineage>
        <taxon>Eukaryota</taxon>
        <taxon>Metazoa</taxon>
        <taxon>Ecdysozoa</taxon>
        <taxon>Nematoda</taxon>
        <taxon>Chromadorea</taxon>
        <taxon>Rhabditida</taxon>
        <taxon>Tylenchina</taxon>
        <taxon>Panagrolaimomorpha</taxon>
        <taxon>Strongyloidoidea</taxon>
        <taxon>Steinernematidae</taxon>
        <taxon>Steinernema</taxon>
    </lineage>
</organism>
<feature type="signal peptide" evidence="1">
    <location>
        <begin position="1"/>
        <end position="16"/>
    </location>
</feature>
<sequence>MRNVLMVLLLAAAVKPQEKTEQGGYQPNAPAPTYQAATSAPVDAAVVDNYGVSQNDFPLPSCYLNEAGYLCCNKEQEMVMNKAYDNITKTRGGNFKKCNIHQITVKLQEDLQKHFKVDFEAVSAVGDFASKNYFSQDFICKIKRDDVYMLGFGTPQRVKPSEKYLDRPPRLLNTFA</sequence>
<proteinExistence type="predicted"/>
<dbReference type="EMBL" id="JAUCMV010000005">
    <property type="protein sequence ID" value="KAK0396285.1"/>
    <property type="molecule type" value="Genomic_DNA"/>
</dbReference>
<accession>A0AA39GZ83</accession>
<feature type="domain" description="Ground-like" evidence="2">
    <location>
        <begin position="68"/>
        <end position="151"/>
    </location>
</feature>
<keyword evidence="1" id="KW-0732">Signal</keyword>
<dbReference type="AlphaFoldDB" id="A0AA39GZ83"/>
<dbReference type="Proteomes" id="UP001175271">
    <property type="component" value="Unassembled WGS sequence"/>
</dbReference>
<feature type="chain" id="PRO_5041465177" description="Ground-like domain-containing protein" evidence="1">
    <location>
        <begin position="17"/>
        <end position="176"/>
    </location>
</feature>
<gene>
    <name evidence="3" type="ORF">QR680_001656</name>
</gene>